<dbReference type="OrthoDB" id="1645614at2"/>
<dbReference type="Proteomes" id="UP000199158">
    <property type="component" value="Unassembled WGS sequence"/>
</dbReference>
<proteinExistence type="predicted"/>
<keyword evidence="1" id="KW-0472">Membrane</keyword>
<keyword evidence="3" id="KW-1185">Reference proteome</keyword>
<keyword evidence="1" id="KW-0812">Transmembrane</keyword>
<dbReference type="STRING" id="474960.SAMN05216180_0609"/>
<feature type="transmembrane region" description="Helical" evidence="1">
    <location>
        <begin position="209"/>
        <end position="238"/>
    </location>
</feature>
<dbReference type="RefSeq" id="WP_092751502.1">
    <property type="nucleotide sequence ID" value="NZ_FOCG01000001.1"/>
</dbReference>
<feature type="transmembrane region" description="Helical" evidence="1">
    <location>
        <begin position="156"/>
        <end position="176"/>
    </location>
</feature>
<dbReference type="AlphaFoldDB" id="A0A1H7ZF21"/>
<accession>A0A1H7ZF21</accession>
<keyword evidence="1" id="KW-1133">Transmembrane helix</keyword>
<feature type="transmembrane region" description="Helical" evidence="1">
    <location>
        <begin position="275"/>
        <end position="297"/>
    </location>
</feature>
<evidence type="ECO:0000313" key="3">
    <source>
        <dbReference type="Proteomes" id="UP000199158"/>
    </source>
</evidence>
<sequence length="383" mass="41016">MEHFIKKPDIRHCGVFILTCFCILTAILFLSSSQIVGSGVREGLRLCSDVVIPSLFPFMVLSGFMATSRISFMLNKIFSPITKYVFRLPVAAASPLLMGWVGGYPVGARTLTLMVNQRHLSEKTASRMLCFCVNAGPPFLMCAVGAGMFGSMKLGILLLAAQFTSSLIIGIALGLLSRKEEEPPSSPPYRFRPYSICFVQSVNDASAGMISICSFVILFSAITSLLTSTGAITSLVNAFTEIFPALNSKWFEACIFGVLEVTTGCKALSEFSFSGLHAAAALLSFSGLSVICQVLAAVHGSGINVKPFLISRIFHGMLTLFVFDVLLRIFPQTITVFERLGQPVAMTSGTAASSFSLLAMCAVFLLTTGGGNNTLIAGKPKEL</sequence>
<feature type="transmembrane region" description="Helical" evidence="1">
    <location>
        <begin position="12"/>
        <end position="30"/>
    </location>
</feature>
<feature type="transmembrane region" description="Helical" evidence="1">
    <location>
        <begin position="350"/>
        <end position="371"/>
    </location>
</feature>
<organism evidence="2 3">
    <name type="scientific">Hydrogenoanaerobacterium saccharovorans</name>
    <dbReference type="NCBI Taxonomy" id="474960"/>
    <lineage>
        <taxon>Bacteria</taxon>
        <taxon>Bacillati</taxon>
        <taxon>Bacillota</taxon>
        <taxon>Clostridia</taxon>
        <taxon>Eubacteriales</taxon>
        <taxon>Oscillospiraceae</taxon>
        <taxon>Hydrogenoanaerobacterium</taxon>
    </lineage>
</organism>
<reference evidence="2 3" key="1">
    <citation type="submission" date="2016-10" db="EMBL/GenBank/DDBJ databases">
        <authorList>
            <person name="de Groot N.N."/>
        </authorList>
    </citation>
    <scope>NUCLEOTIDE SEQUENCE [LARGE SCALE GENOMIC DNA]</scope>
    <source>
        <strain evidence="2 3">CGMCC 1.5070</strain>
    </source>
</reference>
<protein>
    <submittedName>
        <fullName evidence="2">Sporulation integral membrane protein YlbJ</fullName>
    </submittedName>
</protein>
<evidence type="ECO:0000256" key="1">
    <source>
        <dbReference type="SAM" id="Phobius"/>
    </source>
</evidence>
<dbReference type="EMBL" id="FOCG01000001">
    <property type="protein sequence ID" value="SEM56594.1"/>
    <property type="molecule type" value="Genomic_DNA"/>
</dbReference>
<feature type="transmembrane region" description="Helical" evidence="1">
    <location>
        <begin position="84"/>
        <end position="106"/>
    </location>
</feature>
<gene>
    <name evidence="2" type="ORF">SAMN05216180_0609</name>
</gene>
<name>A0A1H7ZF21_9FIRM</name>
<evidence type="ECO:0000313" key="2">
    <source>
        <dbReference type="EMBL" id="SEM56594.1"/>
    </source>
</evidence>
<feature type="transmembrane region" description="Helical" evidence="1">
    <location>
        <begin position="309"/>
        <end position="330"/>
    </location>
</feature>
<feature type="transmembrane region" description="Helical" evidence="1">
    <location>
        <begin position="50"/>
        <end position="72"/>
    </location>
</feature>